<name>A0ACB9GWY8_CICIN</name>
<organism evidence="1 2">
    <name type="scientific">Cichorium intybus</name>
    <name type="common">Chicory</name>
    <dbReference type="NCBI Taxonomy" id="13427"/>
    <lineage>
        <taxon>Eukaryota</taxon>
        <taxon>Viridiplantae</taxon>
        <taxon>Streptophyta</taxon>
        <taxon>Embryophyta</taxon>
        <taxon>Tracheophyta</taxon>
        <taxon>Spermatophyta</taxon>
        <taxon>Magnoliopsida</taxon>
        <taxon>eudicotyledons</taxon>
        <taxon>Gunneridae</taxon>
        <taxon>Pentapetalae</taxon>
        <taxon>asterids</taxon>
        <taxon>campanulids</taxon>
        <taxon>Asterales</taxon>
        <taxon>Asteraceae</taxon>
        <taxon>Cichorioideae</taxon>
        <taxon>Cichorieae</taxon>
        <taxon>Cichoriinae</taxon>
        <taxon>Cichorium</taxon>
    </lineage>
</organism>
<evidence type="ECO:0000313" key="1">
    <source>
        <dbReference type="EMBL" id="KAI3788078.1"/>
    </source>
</evidence>
<reference evidence="1 2" key="2">
    <citation type="journal article" date="2022" name="Mol. Ecol. Resour.">
        <title>The genomes of chicory, endive, great burdock and yacon provide insights into Asteraceae paleo-polyploidization history and plant inulin production.</title>
        <authorList>
            <person name="Fan W."/>
            <person name="Wang S."/>
            <person name="Wang H."/>
            <person name="Wang A."/>
            <person name="Jiang F."/>
            <person name="Liu H."/>
            <person name="Zhao H."/>
            <person name="Xu D."/>
            <person name="Zhang Y."/>
        </authorList>
    </citation>
    <scope>NUCLEOTIDE SEQUENCE [LARGE SCALE GENOMIC DNA]</scope>
    <source>
        <strain evidence="2">cv. Punajuju</strain>
        <tissue evidence="1">Leaves</tissue>
    </source>
</reference>
<evidence type="ECO:0000313" key="2">
    <source>
        <dbReference type="Proteomes" id="UP001055811"/>
    </source>
</evidence>
<protein>
    <submittedName>
        <fullName evidence="1">Uncharacterized protein</fullName>
    </submittedName>
</protein>
<reference evidence="2" key="1">
    <citation type="journal article" date="2022" name="Mol. Ecol. Resour.">
        <title>The genomes of chicory, endive, great burdock and yacon provide insights into Asteraceae palaeo-polyploidization history and plant inulin production.</title>
        <authorList>
            <person name="Fan W."/>
            <person name="Wang S."/>
            <person name="Wang H."/>
            <person name="Wang A."/>
            <person name="Jiang F."/>
            <person name="Liu H."/>
            <person name="Zhao H."/>
            <person name="Xu D."/>
            <person name="Zhang Y."/>
        </authorList>
    </citation>
    <scope>NUCLEOTIDE SEQUENCE [LARGE SCALE GENOMIC DNA]</scope>
    <source>
        <strain evidence="2">cv. Punajuju</strain>
    </source>
</reference>
<accession>A0ACB9GWY8</accession>
<dbReference type="Proteomes" id="UP001055811">
    <property type="component" value="Linkage Group LG01"/>
</dbReference>
<proteinExistence type="predicted"/>
<gene>
    <name evidence="1" type="ORF">L2E82_00721</name>
</gene>
<sequence>MSGLKGVMEPSICLQRIRADKEEDEDDSGSAPVRRWRTRDLDDKHKLSGLVFDDVAFDGTKPDEFSELHKLARDAFVLGKNVWEEINLNSNYSIETELTTATRSESRNESCPNSVAISGDEIRENGLL</sequence>
<keyword evidence="2" id="KW-1185">Reference proteome</keyword>
<dbReference type="EMBL" id="CM042009">
    <property type="protein sequence ID" value="KAI3788078.1"/>
    <property type="molecule type" value="Genomic_DNA"/>
</dbReference>
<comment type="caution">
    <text evidence="1">The sequence shown here is derived from an EMBL/GenBank/DDBJ whole genome shotgun (WGS) entry which is preliminary data.</text>
</comment>